<dbReference type="OrthoDB" id="689767at2759"/>
<accession>A0A843VN59</accession>
<keyword evidence="3" id="KW-1185">Reference proteome</keyword>
<name>A0A843VN59_COLES</name>
<feature type="region of interest" description="Disordered" evidence="1">
    <location>
        <begin position="129"/>
        <end position="149"/>
    </location>
</feature>
<protein>
    <submittedName>
        <fullName evidence="2">Uncharacterized protein</fullName>
    </submittedName>
</protein>
<dbReference type="Proteomes" id="UP000652761">
    <property type="component" value="Unassembled WGS sequence"/>
</dbReference>
<dbReference type="PANTHER" id="PTHR31722">
    <property type="entry name" value="OS06G0675200 PROTEIN"/>
    <property type="match status" value="1"/>
</dbReference>
<feature type="compositionally biased region" description="Polar residues" evidence="1">
    <location>
        <begin position="304"/>
        <end position="318"/>
    </location>
</feature>
<gene>
    <name evidence="2" type="ORF">Taro_030740</name>
</gene>
<feature type="compositionally biased region" description="Basic and acidic residues" evidence="1">
    <location>
        <begin position="238"/>
        <end position="254"/>
    </location>
</feature>
<dbReference type="EMBL" id="NMUH01002130">
    <property type="protein sequence ID" value="MQL98038.1"/>
    <property type="molecule type" value="Genomic_DNA"/>
</dbReference>
<feature type="region of interest" description="Disordered" evidence="1">
    <location>
        <begin position="368"/>
        <end position="401"/>
    </location>
</feature>
<dbReference type="AlphaFoldDB" id="A0A843VN59"/>
<evidence type="ECO:0000313" key="2">
    <source>
        <dbReference type="EMBL" id="MQL98038.1"/>
    </source>
</evidence>
<feature type="region of interest" description="Disordered" evidence="1">
    <location>
        <begin position="209"/>
        <end position="345"/>
    </location>
</feature>
<comment type="caution">
    <text evidence="2">The sequence shown here is derived from an EMBL/GenBank/DDBJ whole genome shotgun (WGS) entry which is preliminary data.</text>
</comment>
<evidence type="ECO:0000256" key="1">
    <source>
        <dbReference type="SAM" id="MobiDB-lite"/>
    </source>
</evidence>
<organism evidence="2 3">
    <name type="scientific">Colocasia esculenta</name>
    <name type="common">Wild taro</name>
    <name type="synonym">Arum esculentum</name>
    <dbReference type="NCBI Taxonomy" id="4460"/>
    <lineage>
        <taxon>Eukaryota</taxon>
        <taxon>Viridiplantae</taxon>
        <taxon>Streptophyta</taxon>
        <taxon>Embryophyta</taxon>
        <taxon>Tracheophyta</taxon>
        <taxon>Spermatophyta</taxon>
        <taxon>Magnoliopsida</taxon>
        <taxon>Liliopsida</taxon>
        <taxon>Araceae</taxon>
        <taxon>Aroideae</taxon>
        <taxon>Colocasieae</taxon>
        <taxon>Colocasia</taxon>
    </lineage>
</organism>
<feature type="compositionally biased region" description="Low complexity" evidence="1">
    <location>
        <begin position="377"/>
        <end position="386"/>
    </location>
</feature>
<feature type="region of interest" description="Disordered" evidence="1">
    <location>
        <begin position="42"/>
        <end position="65"/>
    </location>
</feature>
<dbReference type="PANTHER" id="PTHR31722:SF0">
    <property type="entry name" value="OS06G0675200 PROTEIN"/>
    <property type="match status" value="1"/>
</dbReference>
<evidence type="ECO:0000313" key="3">
    <source>
        <dbReference type="Proteomes" id="UP000652761"/>
    </source>
</evidence>
<proteinExistence type="predicted"/>
<reference evidence="2" key="1">
    <citation type="submission" date="2017-07" db="EMBL/GenBank/DDBJ databases">
        <title>Taro Niue Genome Assembly and Annotation.</title>
        <authorList>
            <person name="Atibalentja N."/>
            <person name="Keating K."/>
            <person name="Fields C.J."/>
        </authorList>
    </citation>
    <scope>NUCLEOTIDE SEQUENCE</scope>
    <source>
        <strain evidence="2">Niue_2</strain>
        <tissue evidence="2">Leaf</tissue>
    </source>
</reference>
<sequence>MASAIVNKASLLASEGFLDPPTSAASFSSYGWLSPRISFSCEFSDDDKPRPPPTSSGDALGNDEDLDFEFIQVDDPVAMLPADELFSDGKLVPRQLAAVRPTLEASASSSLVGTPPAVGLIQSHVPEKTLQKAEEPSASDPYTAFSPKAPTCTGRWKELLRLRRTAQSAGATRPDAPKSSCKCSSSSSALAVAAASSSGTSATRSLKHLLHRNPRSSPSSADPDSDSVRRFSLPSSAADHDDHPRLSLDADRPGDVSISLCRNPGRLRLAPRGSPTADFSTRSHQGPRAGRPPTRRSSAEAPATRSSSVDSPRMNSSGKVVFQGLGRSSSSPSALHGGPRGKSHPASVVRVAPVLNVPVSVFGLGQLFSAPQKKDPAAVSSSSGAARSGGGGSSVGKAERA</sequence>